<feature type="domain" description="Glycoside hydrolase family 3 N-terminal" evidence="9">
    <location>
        <begin position="82"/>
        <end position="446"/>
    </location>
</feature>
<dbReference type="PRINTS" id="PR00133">
    <property type="entry name" value="GLHYDRLASE3"/>
</dbReference>
<dbReference type="InterPro" id="IPR001764">
    <property type="entry name" value="Glyco_hydro_3_N"/>
</dbReference>
<evidence type="ECO:0000256" key="6">
    <source>
        <dbReference type="ARBA" id="ARBA00023295"/>
    </source>
</evidence>
<evidence type="ECO:0000313" key="12">
    <source>
        <dbReference type="Proteomes" id="UP001218231"/>
    </source>
</evidence>
<proteinExistence type="inferred from homology"/>
<dbReference type="GO" id="GO:0016787">
    <property type="term" value="F:hydrolase activity"/>
    <property type="evidence" value="ECO:0007669"/>
    <property type="project" value="UniProtKB-KW"/>
</dbReference>
<evidence type="ECO:0000259" key="9">
    <source>
        <dbReference type="Pfam" id="PF00933"/>
    </source>
</evidence>
<evidence type="ECO:0000256" key="2">
    <source>
        <dbReference type="ARBA" id="ARBA00005336"/>
    </source>
</evidence>
<dbReference type="SUPFAM" id="SSF51445">
    <property type="entry name" value="(Trans)glycosidases"/>
    <property type="match status" value="1"/>
</dbReference>
<organism evidence="11 12">
    <name type="scientific">Novosphingobium humi</name>
    <dbReference type="NCBI Taxonomy" id="2282397"/>
    <lineage>
        <taxon>Bacteria</taxon>
        <taxon>Pseudomonadati</taxon>
        <taxon>Pseudomonadota</taxon>
        <taxon>Alphaproteobacteria</taxon>
        <taxon>Sphingomonadales</taxon>
        <taxon>Sphingomonadaceae</taxon>
        <taxon>Novosphingobium</taxon>
    </lineage>
</organism>
<dbReference type="RefSeq" id="WP_273617592.1">
    <property type="nucleotide sequence ID" value="NZ_CP117417.1"/>
</dbReference>
<gene>
    <name evidence="11" type="ORF">PQ457_15025</name>
</gene>
<dbReference type="PANTHER" id="PTHR30620:SF16">
    <property type="entry name" value="LYSOSOMAL BETA GLUCOSIDASE"/>
    <property type="match status" value="1"/>
</dbReference>
<evidence type="ECO:0000256" key="7">
    <source>
        <dbReference type="SAM" id="MobiDB-lite"/>
    </source>
</evidence>
<dbReference type="Proteomes" id="UP001218231">
    <property type="component" value="Chromosome"/>
</dbReference>
<comment type="catalytic activity">
    <reaction evidence="1">
        <text>Hydrolysis of terminal, non-reducing beta-D-glucosyl residues with release of beta-D-glucose.</text>
        <dbReference type="EC" id="3.2.1.21"/>
    </reaction>
</comment>
<dbReference type="InterPro" id="IPR036962">
    <property type="entry name" value="Glyco_hydro_3_N_sf"/>
</dbReference>
<dbReference type="InterPro" id="IPR002772">
    <property type="entry name" value="Glyco_hydro_3_C"/>
</dbReference>
<dbReference type="InterPro" id="IPR017853">
    <property type="entry name" value="GH"/>
</dbReference>
<dbReference type="InterPro" id="IPR036881">
    <property type="entry name" value="Glyco_hydro_3_C_sf"/>
</dbReference>
<evidence type="ECO:0000256" key="3">
    <source>
        <dbReference type="ARBA" id="ARBA00012744"/>
    </source>
</evidence>
<reference evidence="11 12" key="1">
    <citation type="submission" date="2023-02" db="EMBL/GenBank/DDBJ databases">
        <title>Genome sequence of Novosphingobium humi KACC 19094.</title>
        <authorList>
            <person name="Kim S."/>
            <person name="Heo J."/>
            <person name="Kwon S.-W."/>
        </authorList>
    </citation>
    <scope>NUCLEOTIDE SEQUENCE [LARGE SCALE GENOMIC DNA]</scope>
    <source>
        <strain evidence="11 12">KACC 19094</strain>
    </source>
</reference>
<evidence type="ECO:0000256" key="8">
    <source>
        <dbReference type="SAM" id="SignalP"/>
    </source>
</evidence>
<comment type="similarity">
    <text evidence="2">Belongs to the glycosyl hydrolase 3 family.</text>
</comment>
<sequence length="659" mass="69850">MLRKTVMMSSLLALAAPLAVHAAAPKRAAPQQPAVESRSKAIITVHGLRFRDLDGDGKLTPYEDWRLSPAVRAADLLARMSIEEKAGQMLHGTLPGLGGAIGQSNKGYDLEAAAPMLRDKHISSFITRLPLAPAAMAEQSNAVQALAESTRLGIPATISADPRNHFHHVLGAGESATGVTQWPELLGLGALGDAARVRRFAEIARMEYRAVGIQEALSPQVDLASEPRWARITGTFGADPQLSSVLGGAYVQGFQGAPGGLARNGVMTVVKHWVGYGALPEGFDSHNYYGRIAKLTTAQLDMHIAAFKGALAAGSAGIMPTYPIISGPKPLGKDLEPYGAGYSHVLLTDLLRGKLGYKGIILSDWAITADCNERCSNPTKDAPQRPQDISTDWGVNDLTVEQRYALGIKAGIDQFGGTQDVAPLLSAIKDGLITPARVDESVRRILVAKFEQGLFDNPYVDPAAAARMIANPANHALAALTQREAQVLLTNKGLLPVAAKGKKVWLFGVEPKAAQAAGLTVVSDPAQADFAVVRAESPSEMLHPNHFFGSRQKEGRLDFRDGDAAYDALKSAKAAGKPVVFAIFLDRPAILTNVVDKADAILANFGASDEAVLDIVLGKAKAKGHLPFELPSSMAAVEKQDPAVPNDSEKPLFKMGAGL</sequence>
<keyword evidence="6" id="KW-0326">Glycosidase</keyword>
<evidence type="ECO:0000256" key="4">
    <source>
        <dbReference type="ARBA" id="ARBA00022729"/>
    </source>
</evidence>
<dbReference type="Pfam" id="PF01915">
    <property type="entry name" value="Glyco_hydro_3_C"/>
    <property type="match status" value="1"/>
</dbReference>
<evidence type="ECO:0000313" key="11">
    <source>
        <dbReference type="EMBL" id="WCT77210.1"/>
    </source>
</evidence>
<feature type="region of interest" description="Disordered" evidence="7">
    <location>
        <begin position="640"/>
        <end position="659"/>
    </location>
</feature>
<evidence type="ECO:0000259" key="10">
    <source>
        <dbReference type="Pfam" id="PF01915"/>
    </source>
</evidence>
<dbReference type="EMBL" id="CP117417">
    <property type="protein sequence ID" value="WCT77210.1"/>
    <property type="molecule type" value="Genomic_DNA"/>
</dbReference>
<dbReference type="Pfam" id="PF00933">
    <property type="entry name" value="Glyco_hydro_3"/>
    <property type="match status" value="1"/>
</dbReference>
<feature type="domain" description="Glycoside hydrolase family 3 C-terminal" evidence="10">
    <location>
        <begin position="522"/>
        <end position="659"/>
    </location>
</feature>
<dbReference type="Gene3D" id="3.20.20.300">
    <property type="entry name" value="Glycoside hydrolase, family 3, N-terminal domain"/>
    <property type="match status" value="1"/>
</dbReference>
<dbReference type="InterPro" id="IPR051915">
    <property type="entry name" value="Cellulose_Degrad_GH3"/>
</dbReference>
<name>A0ABY7TVC8_9SPHN</name>
<accession>A0ABY7TVC8</accession>
<evidence type="ECO:0000256" key="5">
    <source>
        <dbReference type="ARBA" id="ARBA00022801"/>
    </source>
</evidence>
<dbReference type="Gene3D" id="3.40.50.1700">
    <property type="entry name" value="Glycoside hydrolase family 3 C-terminal domain"/>
    <property type="match status" value="1"/>
</dbReference>
<feature type="signal peptide" evidence="8">
    <location>
        <begin position="1"/>
        <end position="22"/>
    </location>
</feature>
<keyword evidence="5 11" id="KW-0378">Hydrolase</keyword>
<dbReference type="PANTHER" id="PTHR30620">
    <property type="entry name" value="PERIPLASMIC BETA-GLUCOSIDASE-RELATED"/>
    <property type="match status" value="1"/>
</dbReference>
<keyword evidence="12" id="KW-1185">Reference proteome</keyword>
<evidence type="ECO:0000256" key="1">
    <source>
        <dbReference type="ARBA" id="ARBA00000448"/>
    </source>
</evidence>
<dbReference type="EC" id="3.2.1.21" evidence="3"/>
<dbReference type="SUPFAM" id="SSF52279">
    <property type="entry name" value="Beta-D-glucan exohydrolase, C-terminal domain"/>
    <property type="match status" value="1"/>
</dbReference>
<keyword evidence="4 8" id="KW-0732">Signal</keyword>
<feature type="chain" id="PRO_5046801462" description="beta-glucosidase" evidence="8">
    <location>
        <begin position="23"/>
        <end position="659"/>
    </location>
</feature>
<protein>
    <recommendedName>
        <fullName evidence="3">beta-glucosidase</fullName>
        <ecNumber evidence="3">3.2.1.21</ecNumber>
    </recommendedName>
</protein>